<keyword evidence="2 11" id="KW-0813">Transport</keyword>
<evidence type="ECO:0000256" key="7">
    <source>
        <dbReference type="ARBA" id="ARBA00023065"/>
    </source>
</evidence>
<evidence type="ECO:0000259" key="14">
    <source>
        <dbReference type="Pfam" id="PF07715"/>
    </source>
</evidence>
<evidence type="ECO:0000256" key="11">
    <source>
        <dbReference type="PROSITE-ProRule" id="PRU01360"/>
    </source>
</evidence>
<dbReference type="PANTHER" id="PTHR32552:SF81">
    <property type="entry name" value="TONB-DEPENDENT OUTER MEMBRANE RECEPTOR"/>
    <property type="match status" value="1"/>
</dbReference>
<dbReference type="SUPFAM" id="SSF56935">
    <property type="entry name" value="Porins"/>
    <property type="match status" value="1"/>
</dbReference>
<evidence type="ECO:0000256" key="3">
    <source>
        <dbReference type="ARBA" id="ARBA00022452"/>
    </source>
</evidence>
<dbReference type="CDD" id="cd01347">
    <property type="entry name" value="ligand_gated_channel"/>
    <property type="match status" value="1"/>
</dbReference>
<dbReference type="PATRIC" id="fig|46429.4.peg.3120"/>
<evidence type="ECO:0000256" key="5">
    <source>
        <dbReference type="ARBA" id="ARBA00022692"/>
    </source>
</evidence>
<keyword evidence="4" id="KW-0410">Iron transport</keyword>
<dbReference type="Gene3D" id="2.40.170.20">
    <property type="entry name" value="TonB-dependent receptor, beta-barrel domain"/>
    <property type="match status" value="1"/>
</dbReference>
<feature type="domain" description="TonB-dependent receptor-like beta-barrel" evidence="13">
    <location>
        <begin position="327"/>
        <end position="821"/>
    </location>
</feature>
<dbReference type="Pfam" id="PF07715">
    <property type="entry name" value="Plug"/>
    <property type="match status" value="1"/>
</dbReference>
<organism evidence="15 16">
    <name type="scientific">Sphingobium chlorophenolicum</name>
    <dbReference type="NCBI Taxonomy" id="46429"/>
    <lineage>
        <taxon>Bacteria</taxon>
        <taxon>Pseudomonadati</taxon>
        <taxon>Pseudomonadota</taxon>
        <taxon>Alphaproteobacteria</taxon>
        <taxon>Sphingomonadales</taxon>
        <taxon>Sphingomonadaceae</taxon>
        <taxon>Sphingobium</taxon>
    </lineage>
</organism>
<accession>A0A081RBP1</accession>
<evidence type="ECO:0000256" key="12">
    <source>
        <dbReference type="RuleBase" id="RU003357"/>
    </source>
</evidence>
<gene>
    <name evidence="15" type="ORF">BV95_03140</name>
</gene>
<dbReference type="eggNOG" id="COG1629">
    <property type="taxonomic scope" value="Bacteria"/>
</dbReference>
<evidence type="ECO:0000256" key="6">
    <source>
        <dbReference type="ARBA" id="ARBA00023004"/>
    </source>
</evidence>
<proteinExistence type="inferred from homology"/>
<keyword evidence="5 11" id="KW-0812">Transmembrane</keyword>
<name>A0A081RBP1_SPHCR</name>
<evidence type="ECO:0000256" key="10">
    <source>
        <dbReference type="ARBA" id="ARBA00023237"/>
    </source>
</evidence>
<dbReference type="InterPro" id="IPR012910">
    <property type="entry name" value="Plug_dom"/>
</dbReference>
<keyword evidence="8 12" id="KW-0798">TonB box</keyword>
<evidence type="ECO:0000256" key="9">
    <source>
        <dbReference type="ARBA" id="ARBA00023136"/>
    </source>
</evidence>
<keyword evidence="9 11" id="KW-0472">Membrane</keyword>
<keyword evidence="6" id="KW-0408">Iron</keyword>
<keyword evidence="15" id="KW-0675">Receptor</keyword>
<evidence type="ECO:0000259" key="13">
    <source>
        <dbReference type="Pfam" id="PF00593"/>
    </source>
</evidence>
<dbReference type="GO" id="GO:0006826">
    <property type="term" value="P:iron ion transport"/>
    <property type="evidence" value="ECO:0007669"/>
    <property type="project" value="UniProtKB-KW"/>
</dbReference>
<dbReference type="AlphaFoldDB" id="A0A081RBP1"/>
<evidence type="ECO:0000256" key="2">
    <source>
        <dbReference type="ARBA" id="ARBA00022448"/>
    </source>
</evidence>
<keyword evidence="7" id="KW-0406">Ion transport</keyword>
<protein>
    <submittedName>
        <fullName evidence="15">TonB-dependent receptor</fullName>
    </submittedName>
</protein>
<reference evidence="15 16" key="1">
    <citation type="submission" date="2014-02" db="EMBL/GenBank/DDBJ databases">
        <title>Whole genome sequence of Sphingobium chlorophenolicum NBRC 16172.</title>
        <authorList>
            <person name="Gan H.M."/>
            <person name="Gan H.Y."/>
            <person name="Chew T.H."/>
            <person name="Savka M.A."/>
        </authorList>
    </citation>
    <scope>NUCLEOTIDE SEQUENCE [LARGE SCALE GENOMIC DNA]</scope>
    <source>
        <strain evidence="15 16">NBRC 16172</strain>
    </source>
</reference>
<dbReference type="EMBL" id="JFHR01000039">
    <property type="protein sequence ID" value="KEQ52614.1"/>
    <property type="molecule type" value="Genomic_DNA"/>
</dbReference>
<feature type="domain" description="TonB-dependent receptor plug" evidence="14">
    <location>
        <begin position="92"/>
        <end position="201"/>
    </location>
</feature>
<dbReference type="PROSITE" id="PS52016">
    <property type="entry name" value="TONB_DEPENDENT_REC_3"/>
    <property type="match status" value="1"/>
</dbReference>
<comment type="subcellular location">
    <subcellularLocation>
        <location evidence="1 11">Cell outer membrane</location>
        <topology evidence="1 11">Multi-pass membrane protein</topology>
    </subcellularLocation>
</comment>
<dbReference type="InterPro" id="IPR036942">
    <property type="entry name" value="Beta-barrel_TonB_sf"/>
</dbReference>
<dbReference type="GO" id="GO:0009279">
    <property type="term" value="C:cell outer membrane"/>
    <property type="evidence" value="ECO:0007669"/>
    <property type="project" value="UniProtKB-SubCell"/>
</dbReference>
<evidence type="ECO:0000256" key="1">
    <source>
        <dbReference type="ARBA" id="ARBA00004571"/>
    </source>
</evidence>
<sequence>MGHIFHSQTFGFERITAEAAINIHRTSGRGIIMIARFLLLAGVAGASIIASSAQAQDASQTAPQSAADNSEQASSARGEVIIVTARRRAETAQEVPLAISVIRGDSIEATGNFNVVKLQQLAPTLQVYTTNPRNTSVNIRGLGVPFGLTSDGFEQGVGIYVDDVYNSRVAAATFDFLDVAQVEVLRGPQGTLYGKNTTAGAINITTNQPTFDFEGRAELTVGNLNYKQAKAAISGPLSETVAARVAIAATSRRGTLFNTVTDRWINEQDNLGIRGQLLFKPTDNFSLTLSGDYSKQDPECCGTVFVRVGTTQRPITRQYDALVAAINANPNPAFPGRNYAVPSRNPYDRLTDLDSNLNAGNKIGGVSARIKWDVGPGTLTSVTAWRFWDWKPENDRDFTGLSVVSKSQNPSQQDQYSQEFRYNYESQKIDFVVGLFGFKQRIDTQGTEQQGADASRWSLTGANAGNPSILQGLTATNTQWLKSTSAALFGQLSWKVTDSLTIQPGARLNYDKKSGFYQRVVTDGAGVLVDCTALPLSSVRTAQCSVYQGQRTTPSDSAWNFTYDFNVNYKIAPDVLAYATYAKSFKTLGINQNGLPLNSVTNLPDTSVETVKPESVNHYEIGLKTQFWDRRATFNLTAFRTDIKNFQATVNGGQFGTVRGYLANADKVRSQGIEADFKVVVSDRFTAYANGAYTDAKYKKFTNAPCPPELSGGTSQPANQPADYSNAGVPNTLSPRACDISGFDLPGVSKWAFSYGAEYNIPVTLLAKEGQVYLGVDGNYRSHWNSNASPSIYTEVKGYALTNFRAGFRGEGFDVFGWVRNAFDVNYIENLQVAPGNTGLIAGQPGDPQTWGGTIKFSF</sequence>
<evidence type="ECO:0000256" key="8">
    <source>
        <dbReference type="ARBA" id="ARBA00023077"/>
    </source>
</evidence>
<dbReference type="Pfam" id="PF00593">
    <property type="entry name" value="TonB_dep_Rec_b-barrel"/>
    <property type="match status" value="1"/>
</dbReference>
<dbReference type="InterPro" id="IPR000531">
    <property type="entry name" value="Beta-barrel_TonB"/>
</dbReference>
<dbReference type="InterPro" id="IPR039426">
    <property type="entry name" value="TonB-dep_rcpt-like"/>
</dbReference>
<keyword evidence="10 11" id="KW-0998">Cell outer membrane</keyword>
<comment type="similarity">
    <text evidence="11 12">Belongs to the TonB-dependent receptor family.</text>
</comment>
<evidence type="ECO:0000256" key="4">
    <source>
        <dbReference type="ARBA" id="ARBA00022496"/>
    </source>
</evidence>
<evidence type="ECO:0000313" key="15">
    <source>
        <dbReference type="EMBL" id="KEQ52614.1"/>
    </source>
</evidence>
<comment type="caution">
    <text evidence="15">The sequence shown here is derived from an EMBL/GenBank/DDBJ whole genome shotgun (WGS) entry which is preliminary data.</text>
</comment>
<dbReference type="PANTHER" id="PTHR32552">
    <property type="entry name" value="FERRICHROME IRON RECEPTOR-RELATED"/>
    <property type="match status" value="1"/>
</dbReference>
<evidence type="ECO:0000313" key="16">
    <source>
        <dbReference type="Proteomes" id="UP000028411"/>
    </source>
</evidence>
<keyword evidence="3 11" id="KW-1134">Transmembrane beta strand</keyword>
<dbReference type="Proteomes" id="UP000028411">
    <property type="component" value="Unassembled WGS sequence"/>
</dbReference>